<organism evidence="1 2">
    <name type="scientific">Clostridium argentinense CDC 2741</name>
    <dbReference type="NCBI Taxonomy" id="1418104"/>
    <lineage>
        <taxon>Bacteria</taxon>
        <taxon>Bacillati</taxon>
        <taxon>Bacillota</taxon>
        <taxon>Clostridia</taxon>
        <taxon>Eubacteriales</taxon>
        <taxon>Clostridiaceae</taxon>
        <taxon>Clostridium</taxon>
    </lineage>
</organism>
<evidence type="ECO:0000313" key="2">
    <source>
        <dbReference type="Proteomes" id="UP000031366"/>
    </source>
</evidence>
<dbReference type="Proteomes" id="UP000031366">
    <property type="component" value="Unassembled WGS sequence"/>
</dbReference>
<comment type="caution">
    <text evidence="1">The sequence shown here is derived from an EMBL/GenBank/DDBJ whole genome shotgun (WGS) entry which is preliminary data.</text>
</comment>
<dbReference type="RefSeq" id="WP_039631313.1">
    <property type="nucleotide sequence ID" value="NZ_AYSO01000014.1"/>
</dbReference>
<reference evidence="1 2" key="1">
    <citation type="journal article" date="2015" name="Infect. Genet. Evol.">
        <title>Genomic sequences of six botulinum neurotoxin-producing strains representing three clostridial species illustrate the mobility and diversity of botulinum neurotoxin genes.</title>
        <authorList>
            <person name="Smith T.J."/>
            <person name="Hill K.K."/>
            <person name="Xie G."/>
            <person name="Foley B.T."/>
            <person name="Williamson C.H."/>
            <person name="Foster J.T."/>
            <person name="Johnson S.L."/>
            <person name="Chertkov O."/>
            <person name="Teshima H."/>
            <person name="Gibbons H.S."/>
            <person name="Johnsky L.A."/>
            <person name="Karavis M.A."/>
            <person name="Smith L.A."/>
        </authorList>
    </citation>
    <scope>NUCLEOTIDE SEQUENCE [LARGE SCALE GENOMIC DNA]</scope>
    <source>
        <strain evidence="1 2">CDC 2741</strain>
    </source>
</reference>
<name>A0A0C1RB24_9CLOT</name>
<evidence type="ECO:0008006" key="3">
    <source>
        <dbReference type="Google" id="ProtNLM"/>
    </source>
</evidence>
<proteinExistence type="predicted"/>
<dbReference type="InterPro" id="IPR024210">
    <property type="entry name" value="DUF3785"/>
</dbReference>
<accession>A0A0C1RB24</accession>
<evidence type="ECO:0000313" key="1">
    <source>
        <dbReference type="EMBL" id="KIE47621.1"/>
    </source>
</evidence>
<sequence>MKYKFNFENREYELKEDNLEYIYDENIEGFEYETLIELLNNSDKVSFDLEYFDGRCDVCEAGKGEGRKHYDFLEYHFFVFTKNNKYIISTISKDYEEGIYTDLYKRKVIDNDFIVSIIVCKECGAWMVEIEQCDM</sequence>
<gene>
    <name evidence="1" type="ORF">U732_2967</name>
</gene>
<dbReference type="OrthoDB" id="1751102at2"/>
<dbReference type="EMBL" id="AYSO01000014">
    <property type="protein sequence ID" value="KIE47621.1"/>
    <property type="molecule type" value="Genomic_DNA"/>
</dbReference>
<dbReference type="Pfam" id="PF12653">
    <property type="entry name" value="DUF3785"/>
    <property type="match status" value="1"/>
</dbReference>
<protein>
    <recommendedName>
        <fullName evidence="3">DUF3785 domain-containing protein</fullName>
    </recommendedName>
</protein>
<dbReference type="AlphaFoldDB" id="A0A0C1RB24"/>
<keyword evidence="2" id="KW-1185">Reference proteome</keyword>